<dbReference type="RefSeq" id="WP_073140330.1">
    <property type="nucleotide sequence ID" value="NZ_FQZF01000055.1"/>
</dbReference>
<dbReference type="OrthoDB" id="7644867at2"/>
<protein>
    <submittedName>
        <fullName evidence="3">YtkA-like</fullName>
    </submittedName>
</protein>
<keyword evidence="4" id="KW-1185">Reference proteome</keyword>
<dbReference type="EMBL" id="FQZF01000055">
    <property type="protein sequence ID" value="SHK44191.1"/>
    <property type="molecule type" value="Genomic_DNA"/>
</dbReference>
<evidence type="ECO:0000259" key="2">
    <source>
        <dbReference type="Pfam" id="PF13115"/>
    </source>
</evidence>
<feature type="domain" description="YtkA-like" evidence="2">
    <location>
        <begin position="25"/>
        <end position="120"/>
    </location>
</feature>
<organism evidence="3 4">
    <name type="scientific">Muricoccus roseus</name>
    <dbReference type="NCBI Taxonomy" id="198092"/>
    <lineage>
        <taxon>Bacteria</taxon>
        <taxon>Pseudomonadati</taxon>
        <taxon>Pseudomonadota</taxon>
        <taxon>Alphaproteobacteria</taxon>
        <taxon>Acetobacterales</taxon>
        <taxon>Roseomonadaceae</taxon>
        <taxon>Muricoccus</taxon>
    </lineage>
</organism>
<keyword evidence="1" id="KW-0732">Signal</keyword>
<evidence type="ECO:0000256" key="1">
    <source>
        <dbReference type="SAM" id="SignalP"/>
    </source>
</evidence>
<proteinExistence type="predicted"/>
<accession>A0A1M6SHH7</accession>
<evidence type="ECO:0000313" key="3">
    <source>
        <dbReference type="EMBL" id="SHK44191.1"/>
    </source>
</evidence>
<dbReference type="Pfam" id="PF13115">
    <property type="entry name" value="YtkA"/>
    <property type="match status" value="1"/>
</dbReference>
<dbReference type="InterPro" id="IPR032693">
    <property type="entry name" value="YtkA-like_dom"/>
</dbReference>
<sequence>MPNVVLRTAAVVLAIGVAGCASPGDQAADNYRFELLSSSVRRSPDAEIRVRLVKLPENQPVSGATVYEHRFSMFMSGYKISSSVMTEGANPPPVIAVDEGNGVYRVHAQLPMPGQWSATLSARVPGETLPVRSTVRVNVH</sequence>
<feature type="chain" id="PRO_5012974680" evidence="1">
    <location>
        <begin position="28"/>
        <end position="140"/>
    </location>
</feature>
<dbReference type="PROSITE" id="PS51257">
    <property type="entry name" value="PROKAR_LIPOPROTEIN"/>
    <property type="match status" value="1"/>
</dbReference>
<dbReference type="Proteomes" id="UP000184387">
    <property type="component" value="Unassembled WGS sequence"/>
</dbReference>
<dbReference type="AlphaFoldDB" id="A0A1M6SHH7"/>
<name>A0A1M6SHH7_9PROT</name>
<dbReference type="STRING" id="198092.SAMN02745194_04922"/>
<evidence type="ECO:0000313" key="4">
    <source>
        <dbReference type="Proteomes" id="UP000184387"/>
    </source>
</evidence>
<reference evidence="3 4" key="1">
    <citation type="submission" date="2016-11" db="EMBL/GenBank/DDBJ databases">
        <authorList>
            <person name="Jaros S."/>
            <person name="Januszkiewicz K."/>
            <person name="Wedrychowicz H."/>
        </authorList>
    </citation>
    <scope>NUCLEOTIDE SEQUENCE [LARGE SCALE GENOMIC DNA]</scope>
    <source>
        <strain evidence="3 4">DSM 14916</strain>
    </source>
</reference>
<feature type="signal peptide" evidence="1">
    <location>
        <begin position="1"/>
        <end position="27"/>
    </location>
</feature>
<gene>
    <name evidence="3" type="ORF">SAMN02745194_04922</name>
</gene>